<dbReference type="PROSITE" id="PS00455">
    <property type="entry name" value="AMP_BINDING"/>
    <property type="match status" value="1"/>
</dbReference>
<dbReference type="Proteomes" id="UP001595724">
    <property type="component" value="Unassembled WGS sequence"/>
</dbReference>
<evidence type="ECO:0000259" key="2">
    <source>
        <dbReference type="Pfam" id="PF00501"/>
    </source>
</evidence>
<dbReference type="InterPro" id="IPR025110">
    <property type="entry name" value="AMP-bd_C"/>
</dbReference>
<dbReference type="EMBL" id="JBHRYF010000012">
    <property type="protein sequence ID" value="MFC3661156.1"/>
    <property type="molecule type" value="Genomic_DNA"/>
</dbReference>
<protein>
    <submittedName>
        <fullName evidence="4">Class I adenylate-forming enzyme family protein</fullName>
    </submittedName>
</protein>
<feature type="domain" description="AMP-dependent synthetase/ligase" evidence="2">
    <location>
        <begin position="13"/>
        <end position="373"/>
    </location>
</feature>
<organism evidence="4 5">
    <name type="scientific">Luteimonas notoginsengisoli</name>
    <dbReference type="NCBI Taxonomy" id="1578200"/>
    <lineage>
        <taxon>Bacteria</taxon>
        <taxon>Pseudomonadati</taxon>
        <taxon>Pseudomonadota</taxon>
        <taxon>Gammaproteobacteria</taxon>
        <taxon>Lysobacterales</taxon>
        <taxon>Lysobacteraceae</taxon>
        <taxon>Luteimonas</taxon>
    </lineage>
</organism>
<feature type="domain" description="AMP-binding enzyme C-terminal" evidence="3">
    <location>
        <begin position="429"/>
        <end position="504"/>
    </location>
</feature>
<dbReference type="SUPFAM" id="SSF56801">
    <property type="entry name" value="Acetyl-CoA synthetase-like"/>
    <property type="match status" value="1"/>
</dbReference>
<evidence type="ECO:0000256" key="1">
    <source>
        <dbReference type="SAM" id="Phobius"/>
    </source>
</evidence>
<evidence type="ECO:0000313" key="4">
    <source>
        <dbReference type="EMBL" id="MFC3661156.1"/>
    </source>
</evidence>
<dbReference type="InterPro" id="IPR000873">
    <property type="entry name" value="AMP-dep_synth/lig_dom"/>
</dbReference>
<accession>A0ABV7UX32</accession>
<evidence type="ECO:0000259" key="3">
    <source>
        <dbReference type="Pfam" id="PF13193"/>
    </source>
</evidence>
<dbReference type="InterPro" id="IPR042099">
    <property type="entry name" value="ANL_N_sf"/>
</dbReference>
<sequence length="520" mass="56282">MRPQRLLHEALPRAAAAAGDKPAVIVEGRAYSYAQLLDAATRLGGALQARGVARGDRVAVYMDNTWPCVVSIYAILMAGGAFLVVNPQTKADKLAFILEDSGARILLSDGHLAVEINAALAQLPAPPVLICSGDATALPAALAFDDMLAQAPLQALATPTIPLDLAALIYTSGSTGNPKGVMQTHQSMLFATGSLVDYLRLDPDDRILCALPLAFDYGLYQLLMSVHLGATLVLERSFTYPAQVFARMREFEVTVFPAVPTMFAMLLSFHSREPLLFEHVRRVTNTAAALPDDFGSRLREVFPAALIYRMYGLTECKRVSYLEPELAESRPGSVGKAIPGTELYLLSAQGEPVAPGESGILYVRGPHVMLGYWNRPDLTAHMLKPGKLPGERVLCTQDLFRMDSEGFLYFVGRSDDIIKTRGEKVSPAEVENVLHGIAGVREAAIIGVPDELLGQAIRAYVVLNPGVTLSERQVRAHCSARLENFMVPRDVVFCEDLPKTTTGKVSRKLLAQADTEASPA</sequence>
<dbReference type="InterPro" id="IPR045851">
    <property type="entry name" value="AMP-bd_C_sf"/>
</dbReference>
<dbReference type="Pfam" id="PF13193">
    <property type="entry name" value="AMP-binding_C"/>
    <property type="match status" value="1"/>
</dbReference>
<dbReference type="Gene3D" id="3.30.300.30">
    <property type="match status" value="1"/>
</dbReference>
<dbReference type="PANTHER" id="PTHR43767:SF10">
    <property type="entry name" value="SURFACTIN SYNTHASE SUBUNIT 1"/>
    <property type="match status" value="1"/>
</dbReference>
<proteinExistence type="predicted"/>
<dbReference type="RefSeq" id="WP_386712062.1">
    <property type="nucleotide sequence ID" value="NZ_JBHRYF010000012.1"/>
</dbReference>
<dbReference type="Gene3D" id="3.40.50.12780">
    <property type="entry name" value="N-terminal domain of ligase-like"/>
    <property type="match status" value="1"/>
</dbReference>
<keyword evidence="5" id="KW-1185">Reference proteome</keyword>
<dbReference type="InterPro" id="IPR020845">
    <property type="entry name" value="AMP-binding_CS"/>
</dbReference>
<reference evidence="5" key="1">
    <citation type="journal article" date="2019" name="Int. J. Syst. Evol. Microbiol.">
        <title>The Global Catalogue of Microorganisms (GCM) 10K type strain sequencing project: providing services to taxonomists for standard genome sequencing and annotation.</title>
        <authorList>
            <consortium name="The Broad Institute Genomics Platform"/>
            <consortium name="The Broad Institute Genome Sequencing Center for Infectious Disease"/>
            <person name="Wu L."/>
            <person name="Ma J."/>
        </authorList>
    </citation>
    <scope>NUCLEOTIDE SEQUENCE [LARGE SCALE GENOMIC DNA]</scope>
    <source>
        <strain evidence="5">KCTC 42211</strain>
    </source>
</reference>
<gene>
    <name evidence="4" type="ORF">ACFOM9_13895</name>
</gene>
<comment type="caution">
    <text evidence="4">The sequence shown here is derived from an EMBL/GenBank/DDBJ whole genome shotgun (WGS) entry which is preliminary data.</text>
</comment>
<evidence type="ECO:0000313" key="5">
    <source>
        <dbReference type="Proteomes" id="UP001595724"/>
    </source>
</evidence>
<keyword evidence="1" id="KW-0812">Transmembrane</keyword>
<keyword evidence="1" id="KW-1133">Transmembrane helix</keyword>
<dbReference type="Pfam" id="PF00501">
    <property type="entry name" value="AMP-binding"/>
    <property type="match status" value="1"/>
</dbReference>
<keyword evidence="1" id="KW-0472">Membrane</keyword>
<dbReference type="PANTHER" id="PTHR43767">
    <property type="entry name" value="LONG-CHAIN-FATTY-ACID--COA LIGASE"/>
    <property type="match status" value="1"/>
</dbReference>
<feature type="transmembrane region" description="Helical" evidence="1">
    <location>
        <begin position="64"/>
        <end position="85"/>
    </location>
</feature>
<name>A0ABV7UX32_9GAMM</name>
<dbReference type="InterPro" id="IPR050237">
    <property type="entry name" value="ATP-dep_AMP-bd_enzyme"/>
</dbReference>